<dbReference type="EMBL" id="JPMV01000013">
    <property type="protein sequence ID" value="KGI82065.1"/>
    <property type="molecule type" value="Genomic_DNA"/>
</dbReference>
<evidence type="ECO:0000313" key="3">
    <source>
        <dbReference type="Proteomes" id="UP000029737"/>
    </source>
</evidence>
<protein>
    <submittedName>
        <fullName evidence="1">Uncharacterized protein</fullName>
    </submittedName>
</protein>
<organism evidence="1 4">
    <name type="scientific">Actinopolyspora erythraea</name>
    <dbReference type="NCBI Taxonomy" id="414996"/>
    <lineage>
        <taxon>Bacteria</taxon>
        <taxon>Bacillati</taxon>
        <taxon>Actinomycetota</taxon>
        <taxon>Actinomycetes</taxon>
        <taxon>Actinopolysporales</taxon>
        <taxon>Actinopolysporaceae</taxon>
        <taxon>Actinopolyspora</taxon>
    </lineage>
</organism>
<accession>A0A099D9P1</accession>
<evidence type="ECO:0000313" key="2">
    <source>
        <dbReference type="EMBL" id="KGI82065.1"/>
    </source>
</evidence>
<dbReference type="AlphaFoldDB" id="A0A099D9P1"/>
<reference evidence="2 3" key="1">
    <citation type="journal article" date="2014" name="PLoS ONE">
        <title>Identification and Characterization of a New Erythromycin Biosynthetic Gene Cluster in Actinopolyspora erythraea YIM90600, a Novel Erythronolide-Producing Halophilic Actinomycete Isolated from Salt Field.</title>
        <authorList>
            <person name="Chen D."/>
            <person name="Feng J."/>
            <person name="Huang L."/>
            <person name="Zhang Q."/>
            <person name="Wu J."/>
            <person name="Zhu X."/>
            <person name="Duan Y."/>
            <person name="Xu Z."/>
        </authorList>
    </citation>
    <scope>NUCLEOTIDE SEQUENCE [LARGE SCALE GENOMIC DNA]</scope>
    <source>
        <strain evidence="2 3">YIM90600</strain>
    </source>
</reference>
<evidence type="ECO:0000313" key="4">
    <source>
        <dbReference type="Proteomes" id="UP000215043"/>
    </source>
</evidence>
<dbReference type="EMBL" id="CP022752">
    <property type="protein sequence ID" value="ASU78491.1"/>
    <property type="molecule type" value="Genomic_DNA"/>
</dbReference>
<dbReference type="Proteomes" id="UP000029737">
    <property type="component" value="Unassembled WGS sequence"/>
</dbReference>
<gene>
    <name evidence="1" type="ORF">CDG81_09600</name>
    <name evidence="2" type="ORF">IL38_07045</name>
</gene>
<keyword evidence="3" id="KW-1185">Reference proteome</keyword>
<sequence length="72" mass="8237">MENIRKLESLQANEDNDEPVDFNFVLGAIQALLKTVTEDKKGSRLVKVLGDDLARNRLLFEKYMEQIQGEKA</sequence>
<dbReference type="Proteomes" id="UP000215043">
    <property type="component" value="Chromosome"/>
</dbReference>
<reference evidence="1 4" key="2">
    <citation type="submission" date="2017-08" db="EMBL/GenBank/DDBJ databases">
        <title>The complete genome sequence of moderately halophilic actinomycete Actinopolyspora erythraea YIM 90600, the producer of novel erythromycin, novel actinopolysporins A-C and tubercidin.</title>
        <authorList>
            <person name="Yin M."/>
            <person name="Tang S."/>
        </authorList>
    </citation>
    <scope>NUCLEOTIDE SEQUENCE [LARGE SCALE GENOMIC DNA]</scope>
    <source>
        <strain evidence="1 4">YIM 90600</strain>
    </source>
</reference>
<evidence type="ECO:0000313" key="1">
    <source>
        <dbReference type="EMBL" id="ASU78491.1"/>
    </source>
</evidence>
<dbReference type="HOGENOM" id="CLU_2713239_0_0_11"/>
<dbReference type="KEGG" id="aey:CDG81_09600"/>
<proteinExistence type="predicted"/>
<name>A0A099D9P1_9ACTN</name>